<proteinExistence type="predicted"/>
<gene>
    <name evidence="2" type="ORF">SI859A1_00618</name>
</gene>
<dbReference type="EMBL" id="AAPJ01000002">
    <property type="protein sequence ID" value="EAS50498.1"/>
    <property type="molecule type" value="Genomic_DNA"/>
</dbReference>
<accession>Q1YKM5</accession>
<feature type="region of interest" description="Disordered" evidence="1">
    <location>
        <begin position="1"/>
        <end position="113"/>
    </location>
</feature>
<keyword evidence="3" id="KW-1185">Reference proteome</keyword>
<evidence type="ECO:0000313" key="3">
    <source>
        <dbReference type="Proteomes" id="UP000000321"/>
    </source>
</evidence>
<sequence length="142" mass="16271">MARRQHVPDPDQREGNGEAGEHPWRRDEQQRPADQRRQHGQDEDVALALVAPQRRAPADAAEKGEDRRRIARQREDQLRIGDEGAARIGERRGHRHEGDQPRQTEDPRGLVGDVRCRQRRVGGRRVAVSIDIRHADPTRSGR</sequence>
<evidence type="ECO:0000256" key="1">
    <source>
        <dbReference type="SAM" id="MobiDB-lite"/>
    </source>
</evidence>
<feature type="compositionally biased region" description="Basic and acidic residues" evidence="1">
    <location>
        <begin position="1"/>
        <end position="42"/>
    </location>
</feature>
<dbReference type="HOGENOM" id="CLU_1813620_0_0_5"/>
<evidence type="ECO:0000313" key="2">
    <source>
        <dbReference type="EMBL" id="EAS50498.1"/>
    </source>
</evidence>
<dbReference type="Proteomes" id="UP000000321">
    <property type="component" value="Unassembled WGS sequence"/>
</dbReference>
<comment type="caution">
    <text evidence="2">The sequence shown here is derived from an EMBL/GenBank/DDBJ whole genome shotgun (WGS) entry which is preliminary data.</text>
</comment>
<protein>
    <submittedName>
        <fullName evidence="2">Uncharacterized protein</fullName>
    </submittedName>
</protein>
<name>Q1YKM5_AURMS</name>
<dbReference type="BioCyc" id="AURANTIMONAS:SI859A1_00618-MONOMER"/>
<dbReference type="AlphaFoldDB" id="Q1YKM5"/>
<reference evidence="2 3" key="1">
    <citation type="journal article" date="2008" name="Appl. Environ. Microbiol.">
        <title>Genomic insights into Mn(II) oxidation by the marine alphaproteobacterium Aurantimonas sp. strain SI85-9A1.</title>
        <authorList>
            <person name="Dick G.J."/>
            <person name="Podell S."/>
            <person name="Johnson H.A."/>
            <person name="Rivera-Espinoza Y."/>
            <person name="Bernier-Latmani R."/>
            <person name="McCarthy J.K."/>
            <person name="Torpey J.W."/>
            <person name="Clement B.G."/>
            <person name="Gaasterland T."/>
            <person name="Tebo B.M."/>
        </authorList>
    </citation>
    <scope>NUCLEOTIDE SEQUENCE [LARGE SCALE GENOMIC DNA]</scope>
    <source>
        <strain evidence="2 3">SI85-9A1</strain>
    </source>
</reference>
<feature type="compositionally biased region" description="Basic and acidic residues" evidence="1">
    <location>
        <begin position="56"/>
        <end position="108"/>
    </location>
</feature>
<organism evidence="2 3">
    <name type="scientific">Aurantimonas manganoxydans (strain ATCC BAA-1229 / DSM 21871 / SI85-9A1)</name>
    <dbReference type="NCBI Taxonomy" id="287752"/>
    <lineage>
        <taxon>Bacteria</taxon>
        <taxon>Pseudomonadati</taxon>
        <taxon>Pseudomonadota</taxon>
        <taxon>Alphaproteobacteria</taxon>
        <taxon>Hyphomicrobiales</taxon>
        <taxon>Aurantimonadaceae</taxon>
        <taxon>Aurantimonas</taxon>
    </lineage>
</organism>